<dbReference type="PANTHER" id="PTHR21432">
    <property type="entry name" value="ACETYL-COA HYDROLASE-RELATED"/>
    <property type="match status" value="1"/>
</dbReference>
<dbReference type="InterPro" id="IPR026888">
    <property type="entry name" value="AcetylCoA_hyd_C"/>
</dbReference>
<dbReference type="InterPro" id="IPR037171">
    <property type="entry name" value="NagB/RpiA_transferase-like"/>
</dbReference>
<dbReference type="InterPro" id="IPR046433">
    <property type="entry name" value="ActCoA_hydro"/>
</dbReference>
<dbReference type="GO" id="GO:0016787">
    <property type="term" value="F:hydrolase activity"/>
    <property type="evidence" value="ECO:0007669"/>
    <property type="project" value="UniProtKB-KW"/>
</dbReference>
<gene>
    <name evidence="5" type="ORF">ACFQ4A_14430</name>
</gene>
<reference evidence="6" key="1">
    <citation type="journal article" date="2019" name="Int. J. Syst. Evol. Microbiol.">
        <title>The Global Catalogue of Microorganisms (GCM) 10K type strain sequencing project: providing services to taxonomists for standard genome sequencing and annotation.</title>
        <authorList>
            <consortium name="The Broad Institute Genomics Platform"/>
            <consortium name="The Broad Institute Genome Sequencing Center for Infectious Disease"/>
            <person name="Wu L."/>
            <person name="Ma J."/>
        </authorList>
    </citation>
    <scope>NUCLEOTIDE SEQUENCE [LARGE SCALE GENOMIC DNA]</scope>
    <source>
        <strain evidence="6">CCUG 54822</strain>
    </source>
</reference>
<dbReference type="Gene3D" id="3.30.750.70">
    <property type="entry name" value="4-hydroxybutyrate coenzyme like domains"/>
    <property type="match status" value="1"/>
</dbReference>
<sequence>MNPAQLYQQKHRTKEGSTAFIQPKSDIITPILAGEPNALRKQLETYDGLQGNRLFQMFTTRDVLDVDPDKLKIISMFMGVAERKAFKEGKIDLLPNHFSDVPKLLRQIARKPVLMAVASPMDENGYFSLGTNADHITAMLPHADTVLLEVNEYMPRTYGENQIHISEVSALIEHHQPIPEAPAAPQSEKDKLIGDHVAGLIDNGDTLQIGFGSIPNAIIDNLKHYRNLSIHTEMIPEKIIALYESGAVTNENNPFKPGKMTATFAYGTRKLYDFMHENDAIYMLPVNKTNDVGRLQAANNLVTINAGVEVDFLGQVNSEMVGGTYWSSTGGQADFQLASHLSDGGRGVICLHSTAKGDSISKIVPTLQPGTPVTTSKNDVDYIVTEYGIARLRGKTIRERTKALIDIAHPGFRDELTFAAKRMGYL</sequence>
<dbReference type="Gene3D" id="3.40.1080.20">
    <property type="entry name" value="Acetyl-CoA hydrolase/transferase C-terminal domain"/>
    <property type="match status" value="1"/>
</dbReference>
<dbReference type="Pfam" id="PF02550">
    <property type="entry name" value="AcetylCoA_hydro"/>
    <property type="match status" value="1"/>
</dbReference>
<organism evidence="5 6">
    <name type="scientific">Lentibacillus salinarum</name>
    <dbReference type="NCBI Taxonomy" id="446820"/>
    <lineage>
        <taxon>Bacteria</taxon>
        <taxon>Bacillati</taxon>
        <taxon>Bacillota</taxon>
        <taxon>Bacilli</taxon>
        <taxon>Bacillales</taxon>
        <taxon>Bacillaceae</taxon>
        <taxon>Lentibacillus</taxon>
    </lineage>
</organism>
<accession>A0ABW3ZYK0</accession>
<dbReference type="EMBL" id="JBHTNH010000028">
    <property type="protein sequence ID" value="MFD1362852.1"/>
    <property type="molecule type" value="Genomic_DNA"/>
</dbReference>
<evidence type="ECO:0000313" key="6">
    <source>
        <dbReference type="Proteomes" id="UP001597178"/>
    </source>
</evidence>
<name>A0ABW3ZYK0_9BACI</name>
<protein>
    <submittedName>
        <fullName evidence="5">Acetyl-CoA hydrolase/transferase family protein</fullName>
    </submittedName>
</protein>
<keyword evidence="5" id="KW-0378">Hydrolase</keyword>
<dbReference type="PANTHER" id="PTHR21432:SF20">
    <property type="entry name" value="ACETYL-COA HYDROLASE"/>
    <property type="match status" value="1"/>
</dbReference>
<dbReference type="InterPro" id="IPR038460">
    <property type="entry name" value="AcetylCoA_hyd_C_sf"/>
</dbReference>
<evidence type="ECO:0000313" key="5">
    <source>
        <dbReference type="EMBL" id="MFD1362852.1"/>
    </source>
</evidence>
<dbReference type="Pfam" id="PF13336">
    <property type="entry name" value="AcetylCoA_hyd_C"/>
    <property type="match status" value="1"/>
</dbReference>
<evidence type="ECO:0000259" key="3">
    <source>
        <dbReference type="Pfam" id="PF02550"/>
    </source>
</evidence>
<dbReference type="Gene3D" id="3.40.1080.10">
    <property type="entry name" value="Glutaconate Coenzyme A-transferase"/>
    <property type="match status" value="1"/>
</dbReference>
<evidence type="ECO:0000259" key="4">
    <source>
        <dbReference type="Pfam" id="PF13336"/>
    </source>
</evidence>
<comment type="similarity">
    <text evidence="1">Belongs to the acetyl-CoA hydrolase/transferase family.</text>
</comment>
<comment type="caution">
    <text evidence="5">The sequence shown here is derived from an EMBL/GenBank/DDBJ whole genome shotgun (WGS) entry which is preliminary data.</text>
</comment>
<proteinExistence type="inferred from homology"/>
<keyword evidence="6" id="KW-1185">Reference proteome</keyword>
<dbReference type="SUPFAM" id="SSF100950">
    <property type="entry name" value="NagB/RpiA/CoA transferase-like"/>
    <property type="match status" value="2"/>
</dbReference>
<dbReference type="Proteomes" id="UP001597178">
    <property type="component" value="Unassembled WGS sequence"/>
</dbReference>
<keyword evidence="2" id="KW-0808">Transferase</keyword>
<feature type="domain" description="Acetyl-CoA hydrolase/transferase C-terminal" evidence="4">
    <location>
        <begin position="267"/>
        <end position="419"/>
    </location>
</feature>
<dbReference type="RefSeq" id="WP_382401795.1">
    <property type="nucleotide sequence ID" value="NZ_JBHTNH010000028.1"/>
</dbReference>
<dbReference type="InterPro" id="IPR003702">
    <property type="entry name" value="ActCoA_hydro_N"/>
</dbReference>
<evidence type="ECO:0000256" key="1">
    <source>
        <dbReference type="ARBA" id="ARBA00009632"/>
    </source>
</evidence>
<evidence type="ECO:0000256" key="2">
    <source>
        <dbReference type="ARBA" id="ARBA00022679"/>
    </source>
</evidence>
<feature type="domain" description="Acetyl-CoA hydrolase/transferase N-terminal" evidence="3">
    <location>
        <begin position="35"/>
        <end position="175"/>
    </location>
</feature>